<dbReference type="EMBL" id="CAXDID020000014">
    <property type="protein sequence ID" value="CAL5981813.1"/>
    <property type="molecule type" value="Genomic_DNA"/>
</dbReference>
<evidence type="ECO:0000313" key="3">
    <source>
        <dbReference type="Proteomes" id="UP001642409"/>
    </source>
</evidence>
<organism evidence="1">
    <name type="scientific">Hexamita inflata</name>
    <dbReference type="NCBI Taxonomy" id="28002"/>
    <lineage>
        <taxon>Eukaryota</taxon>
        <taxon>Metamonada</taxon>
        <taxon>Diplomonadida</taxon>
        <taxon>Hexamitidae</taxon>
        <taxon>Hexamitinae</taxon>
        <taxon>Hexamita</taxon>
    </lineage>
</organism>
<sequence>MSWQRKHLDRRFIEIYLTFTVSISQNTYDLLHVQHLIARTYEFQYLSINIFPVKRPVTQLLMVHALHNHCRETFQNMTLNDQNSLLAYIQLHNFENDGLHRKLLDFQVLFERYSRRNQNYSAAALNMSHRTEHLHTLYACFTQILQ</sequence>
<reference evidence="2 3" key="2">
    <citation type="submission" date="2024-07" db="EMBL/GenBank/DDBJ databases">
        <authorList>
            <person name="Akdeniz Z."/>
        </authorList>
    </citation>
    <scope>NUCLEOTIDE SEQUENCE [LARGE SCALE GENOMIC DNA]</scope>
</reference>
<name>A0AA86UC32_9EUKA</name>
<dbReference type="EMBL" id="CATOUU010000831">
    <property type="protein sequence ID" value="CAI9952015.1"/>
    <property type="molecule type" value="Genomic_DNA"/>
</dbReference>
<reference evidence="1" key="1">
    <citation type="submission" date="2023-06" db="EMBL/GenBank/DDBJ databases">
        <authorList>
            <person name="Kurt Z."/>
        </authorList>
    </citation>
    <scope>NUCLEOTIDE SEQUENCE</scope>
</reference>
<comment type="caution">
    <text evidence="1">The sequence shown here is derived from an EMBL/GenBank/DDBJ whole genome shotgun (WGS) entry which is preliminary data.</text>
</comment>
<proteinExistence type="predicted"/>
<accession>A0AA86UC32</accession>
<protein>
    <submittedName>
        <fullName evidence="2">Hypothetical_protein</fullName>
    </submittedName>
</protein>
<evidence type="ECO:0000313" key="2">
    <source>
        <dbReference type="EMBL" id="CAL5981813.1"/>
    </source>
</evidence>
<evidence type="ECO:0000313" key="1">
    <source>
        <dbReference type="EMBL" id="CAI9952015.1"/>
    </source>
</evidence>
<dbReference type="Proteomes" id="UP001642409">
    <property type="component" value="Unassembled WGS sequence"/>
</dbReference>
<gene>
    <name evidence="1" type="ORF">HINF_LOCUS39660</name>
    <name evidence="2" type="ORF">HINF_LOCUS6831</name>
</gene>
<keyword evidence="3" id="KW-1185">Reference proteome</keyword>
<dbReference type="AlphaFoldDB" id="A0AA86UC32"/>